<keyword evidence="2" id="KW-0963">Cytoplasm</keyword>
<sequence length="536" mass="57963">MPATCEWQEHEDIFHGAVPVILKSADREDRSSSLTVAITHSTGQPRNQKVLRVQLTDESDAFLLYTLEISEDDFHSLKTEQNILVDFLTFPSKVIELLRQCQSSAAEDHPRFVAVLSTQSGQPMLTITETNPFRQLAHLALRFVAGNDAAIKRYLAGRVTEYKAQLLTTSEELRERTAQLQATAERAASQAEQLRNIGDEHARELHERDVRHAGLLNASREAAVAAQQEQASASEEARQRLLDRSEAELRELRRSEAEARARVGELTSSTHELSLRQRETASRLQGAEQEVGLLRQEATGLREENARLSARVHALEKALSARDVELAAASQAASDKETLLAQMGCAREAAAESKRQLEDSLAMYKEGHSRLQEQLRLSAQEITKGNSIIAKLQGDSRELKAKLKLKAQQLLQQGSSTEAADSAGATPAAATAAAATLTKHETKPPVATRLNFDNTTHGADAEATAKMYVPGAALASLRSRAGLALAESLPSADRARIGAAGADSTGGSAFAEYLAPSSPRQTSYGGVPLGTTLGTA</sequence>
<gene>
    <name evidence="9" type="ORF">Ctob_004560</name>
</gene>
<evidence type="ECO:0000256" key="5">
    <source>
        <dbReference type="ARBA" id="ARBA00023306"/>
    </source>
</evidence>
<keyword evidence="10" id="KW-1185">Reference proteome</keyword>
<dbReference type="InterPro" id="IPR032396">
    <property type="entry name" value="SAS-6_N"/>
</dbReference>
<dbReference type="AlphaFoldDB" id="A0A0M0JMU9"/>
<evidence type="ECO:0000256" key="6">
    <source>
        <dbReference type="SAM" id="Coils"/>
    </source>
</evidence>
<accession>A0A0M0JMU9</accession>
<keyword evidence="3 6" id="KW-0175">Coiled coil</keyword>
<comment type="subcellular location">
    <subcellularLocation>
        <location evidence="1">Cytoplasm</location>
        <location evidence="1">Cytoskeleton</location>
        <location evidence="1">Microtubule organizing center</location>
        <location evidence="1">Centrosome</location>
    </subcellularLocation>
</comment>
<keyword evidence="5" id="KW-0131">Cell cycle</keyword>
<feature type="coiled-coil region" evidence="6">
    <location>
        <begin position="224"/>
        <end position="318"/>
    </location>
</feature>
<dbReference type="OrthoDB" id="49058at2759"/>
<evidence type="ECO:0000256" key="1">
    <source>
        <dbReference type="ARBA" id="ARBA00004300"/>
    </source>
</evidence>
<dbReference type="Proteomes" id="UP000037460">
    <property type="component" value="Unassembled WGS sequence"/>
</dbReference>
<evidence type="ECO:0000313" key="10">
    <source>
        <dbReference type="Proteomes" id="UP000037460"/>
    </source>
</evidence>
<proteinExistence type="predicted"/>
<keyword evidence="4" id="KW-0206">Cytoskeleton</keyword>
<feature type="compositionally biased region" description="Low complexity" evidence="7">
    <location>
        <begin position="498"/>
        <end position="511"/>
    </location>
</feature>
<evidence type="ECO:0000256" key="3">
    <source>
        <dbReference type="ARBA" id="ARBA00023054"/>
    </source>
</evidence>
<name>A0A0M0JMU9_9EUKA</name>
<feature type="region of interest" description="Disordered" evidence="7">
    <location>
        <begin position="498"/>
        <end position="536"/>
    </location>
</feature>
<dbReference type="PANTHER" id="PTHR44281">
    <property type="entry name" value="SPINDLE ASSEMBLY ABNORMAL PROTEIN 6 HOMOLOG"/>
    <property type="match status" value="1"/>
</dbReference>
<evidence type="ECO:0000256" key="2">
    <source>
        <dbReference type="ARBA" id="ARBA00022490"/>
    </source>
</evidence>
<feature type="coiled-coil region" evidence="6">
    <location>
        <begin position="354"/>
        <end position="409"/>
    </location>
</feature>
<dbReference type="Gene3D" id="2.170.210.20">
    <property type="entry name" value="Spindle assembly abnormal protein 6, N-terminal domain"/>
    <property type="match status" value="1"/>
</dbReference>
<dbReference type="InterPro" id="IPR038558">
    <property type="entry name" value="SAS-6_N_sf"/>
</dbReference>
<dbReference type="EMBL" id="JWZX01002690">
    <property type="protein sequence ID" value="KOO27637.1"/>
    <property type="molecule type" value="Genomic_DNA"/>
</dbReference>
<dbReference type="GO" id="GO:0005813">
    <property type="term" value="C:centrosome"/>
    <property type="evidence" value="ECO:0007669"/>
    <property type="project" value="UniProtKB-SubCell"/>
</dbReference>
<reference evidence="10" key="1">
    <citation type="journal article" date="2015" name="PLoS Genet.">
        <title>Genome Sequence and Transcriptome Analyses of Chrysochromulina tobin: Metabolic Tools for Enhanced Algal Fitness in the Prominent Order Prymnesiales (Haptophyceae).</title>
        <authorList>
            <person name="Hovde B.T."/>
            <person name="Deodato C.R."/>
            <person name="Hunsperger H.M."/>
            <person name="Ryken S.A."/>
            <person name="Yost W."/>
            <person name="Jha R.K."/>
            <person name="Patterson J."/>
            <person name="Monnat R.J. Jr."/>
            <person name="Barlow S.B."/>
            <person name="Starkenburg S.R."/>
            <person name="Cattolico R.A."/>
        </authorList>
    </citation>
    <scope>NUCLEOTIDE SEQUENCE</scope>
    <source>
        <strain evidence="10">CCMP291</strain>
    </source>
</reference>
<evidence type="ECO:0000259" key="8">
    <source>
        <dbReference type="Pfam" id="PF16531"/>
    </source>
</evidence>
<dbReference type="PANTHER" id="PTHR44281:SF2">
    <property type="entry name" value="SPINDLE ASSEMBLY ABNORMAL PROTEIN 6 HOMOLOG"/>
    <property type="match status" value="1"/>
</dbReference>
<dbReference type="CDD" id="cd10142">
    <property type="entry name" value="HD_SAS6_N"/>
    <property type="match status" value="1"/>
</dbReference>
<organism evidence="9 10">
    <name type="scientific">Chrysochromulina tobinii</name>
    <dbReference type="NCBI Taxonomy" id="1460289"/>
    <lineage>
        <taxon>Eukaryota</taxon>
        <taxon>Haptista</taxon>
        <taxon>Haptophyta</taxon>
        <taxon>Prymnesiophyceae</taxon>
        <taxon>Prymnesiales</taxon>
        <taxon>Chrysochromulinaceae</taxon>
        <taxon>Chrysochromulina</taxon>
    </lineage>
</organism>
<feature type="domain" description="Spindle assembly abnormal protein 6 N-terminal" evidence="8">
    <location>
        <begin position="13"/>
        <end position="143"/>
    </location>
</feature>
<evidence type="ECO:0000313" key="9">
    <source>
        <dbReference type="EMBL" id="KOO27637.1"/>
    </source>
</evidence>
<comment type="caution">
    <text evidence="9">The sequence shown here is derived from an EMBL/GenBank/DDBJ whole genome shotgun (WGS) entry which is preliminary data.</text>
</comment>
<dbReference type="Pfam" id="PF16531">
    <property type="entry name" value="SAS-6_N"/>
    <property type="match status" value="1"/>
</dbReference>
<feature type="coiled-coil region" evidence="6">
    <location>
        <begin position="163"/>
        <end position="197"/>
    </location>
</feature>
<protein>
    <submittedName>
        <fullName evidence="9">Spindle assembly abnormal protein 6-like protein</fullName>
    </submittedName>
</protein>
<evidence type="ECO:0000256" key="4">
    <source>
        <dbReference type="ARBA" id="ARBA00023212"/>
    </source>
</evidence>
<evidence type="ECO:0000256" key="7">
    <source>
        <dbReference type="SAM" id="MobiDB-lite"/>
    </source>
</evidence>